<sequence length="330" mass="38210">MNLSLNSSHLCKYLEYFHCWAQQRKDVLQVICEKLEFGALPVYNPLELLEVFEPSYIQELEVNACWDMRTLAKFSPGLGQMKTLQKLCIKEIFMPLNCFSNREMKEWCFTQIISQLSQLKNLQHLYLNRVFFLNSRLDQVLRYLESPLETLAITGCTLSESDMSYLSQCPSVHRLTHLDLSGVTFVNLSHPLLGRLLERLTSTLQTLKLEGCMLMDFQMGVILPALSQCCQLVEVNFMKNFLSLTSLKKLLQHTVNLTQLTLEMYPAPDEVYDDIGDVLPHRFAQFCCELLETLRAIRQPNEVYFVSKKCVDCRGFCVYDQEASLCSCWE</sequence>
<dbReference type="SUPFAM" id="SSF52047">
    <property type="entry name" value="RNI-like"/>
    <property type="match status" value="1"/>
</dbReference>
<evidence type="ECO:0000256" key="2">
    <source>
        <dbReference type="ARBA" id="ARBA00022737"/>
    </source>
</evidence>
<keyword evidence="1" id="KW-0433">Leucine-rich repeat</keyword>
<protein>
    <submittedName>
        <fullName evidence="3">C87977 protein</fullName>
    </submittedName>
</protein>
<evidence type="ECO:0000313" key="3">
    <source>
        <dbReference type="EMBL" id="CAH7443391.1"/>
    </source>
</evidence>
<reference evidence="3" key="1">
    <citation type="submission" date="2022-06" db="EMBL/GenBank/DDBJ databases">
        <authorList>
            <person name="Andreotti S."/>
            <person name="Wyler E."/>
        </authorList>
    </citation>
    <scope>NUCLEOTIDE SEQUENCE</scope>
</reference>
<comment type="caution">
    <text evidence="3">The sequence shown here is derived from an EMBL/GenBank/DDBJ whole genome shotgun (WGS) entry which is preliminary data.</text>
</comment>
<dbReference type="InterPro" id="IPR032675">
    <property type="entry name" value="LRR_dom_sf"/>
</dbReference>
<dbReference type="PANTHER" id="PTHR14224">
    <property type="entry name" value="SIMILAR TO PREFERENTIALLY EXPRESSED ANTIGEN IN MELANOMA-LIKE 3"/>
    <property type="match status" value="1"/>
</dbReference>
<gene>
    <name evidence="3" type="primary">C87977</name>
    <name evidence="3" type="ORF">PHOROB_LOCUS17210</name>
</gene>
<evidence type="ECO:0000256" key="1">
    <source>
        <dbReference type="ARBA" id="ARBA00022614"/>
    </source>
</evidence>
<keyword evidence="4" id="KW-1185">Reference proteome</keyword>
<keyword evidence="2" id="KW-0677">Repeat</keyword>
<dbReference type="AlphaFoldDB" id="A0AAV0AAU6"/>
<dbReference type="EMBL" id="CALSGD010001629">
    <property type="protein sequence ID" value="CAH7443391.1"/>
    <property type="molecule type" value="Genomic_DNA"/>
</dbReference>
<name>A0AAV0AAU6_PHORO</name>
<proteinExistence type="predicted"/>
<evidence type="ECO:0000313" key="4">
    <source>
        <dbReference type="Proteomes" id="UP001152836"/>
    </source>
</evidence>
<dbReference type="Proteomes" id="UP001152836">
    <property type="component" value="Unassembled WGS sequence"/>
</dbReference>
<accession>A0AAV0AAU6</accession>
<organism evidence="3 4">
    <name type="scientific">Phodopus roborovskii</name>
    <name type="common">Roborovski's desert hamster</name>
    <name type="synonym">Cricetulus roborovskii</name>
    <dbReference type="NCBI Taxonomy" id="109678"/>
    <lineage>
        <taxon>Eukaryota</taxon>
        <taxon>Metazoa</taxon>
        <taxon>Chordata</taxon>
        <taxon>Craniata</taxon>
        <taxon>Vertebrata</taxon>
        <taxon>Euteleostomi</taxon>
        <taxon>Mammalia</taxon>
        <taxon>Eutheria</taxon>
        <taxon>Euarchontoglires</taxon>
        <taxon>Glires</taxon>
        <taxon>Rodentia</taxon>
        <taxon>Myomorpha</taxon>
        <taxon>Muroidea</taxon>
        <taxon>Cricetidae</taxon>
        <taxon>Cricetinae</taxon>
        <taxon>Phodopus</taxon>
    </lineage>
</organism>
<dbReference type="GO" id="GO:0005737">
    <property type="term" value="C:cytoplasm"/>
    <property type="evidence" value="ECO:0007669"/>
    <property type="project" value="TreeGrafter"/>
</dbReference>
<dbReference type="PANTHER" id="PTHR14224:SF108">
    <property type="entry name" value="PRAME LIKE 11-RELATED"/>
    <property type="match status" value="1"/>
</dbReference>
<dbReference type="InterPro" id="IPR050694">
    <property type="entry name" value="LRRC14/PRAME"/>
</dbReference>
<dbReference type="Gene3D" id="3.80.10.10">
    <property type="entry name" value="Ribonuclease Inhibitor"/>
    <property type="match status" value="1"/>
</dbReference>